<feature type="non-terminal residue" evidence="1">
    <location>
        <position position="1"/>
    </location>
</feature>
<dbReference type="EMBL" id="BTRK01000006">
    <property type="protein sequence ID" value="GMR59333.1"/>
    <property type="molecule type" value="Genomic_DNA"/>
</dbReference>
<sequence>LLFPFPSSSSSLPSIILFFPDMFIVDSLGSSPFYCGASRFASLSSHTSVESDNISECSTSSTGLTRSGKLRRSSFSLSKEASLDCGAEARQIELVFTSWSASNCSIRVSVPSGEESLPLRLTLNQSIRFSPSLPGCGHGKWTITVEDEDGSMNSESMSLSLEGVGTLFFSIDNHFHPRLLSQQFLTLPHTALCSSRRPF</sequence>
<keyword evidence="2" id="KW-1185">Reference proteome</keyword>
<gene>
    <name evidence="1" type="ORF">PMAYCL1PPCAC_29528</name>
</gene>
<accession>A0AAN5DA33</accession>
<reference evidence="2" key="1">
    <citation type="submission" date="2022-10" db="EMBL/GenBank/DDBJ databases">
        <title>Genome assembly of Pristionchus species.</title>
        <authorList>
            <person name="Yoshida K."/>
            <person name="Sommer R.J."/>
        </authorList>
    </citation>
    <scope>NUCLEOTIDE SEQUENCE [LARGE SCALE GENOMIC DNA]</scope>
    <source>
        <strain evidence="2">RS5460</strain>
    </source>
</reference>
<protein>
    <submittedName>
        <fullName evidence="1">Uncharacterized protein</fullName>
    </submittedName>
</protein>
<proteinExistence type="predicted"/>
<evidence type="ECO:0000313" key="2">
    <source>
        <dbReference type="Proteomes" id="UP001328107"/>
    </source>
</evidence>
<evidence type="ECO:0000313" key="1">
    <source>
        <dbReference type="EMBL" id="GMR59333.1"/>
    </source>
</evidence>
<dbReference type="Proteomes" id="UP001328107">
    <property type="component" value="Unassembled WGS sequence"/>
</dbReference>
<name>A0AAN5DA33_9BILA</name>
<organism evidence="1 2">
    <name type="scientific">Pristionchus mayeri</name>
    <dbReference type="NCBI Taxonomy" id="1317129"/>
    <lineage>
        <taxon>Eukaryota</taxon>
        <taxon>Metazoa</taxon>
        <taxon>Ecdysozoa</taxon>
        <taxon>Nematoda</taxon>
        <taxon>Chromadorea</taxon>
        <taxon>Rhabditida</taxon>
        <taxon>Rhabditina</taxon>
        <taxon>Diplogasteromorpha</taxon>
        <taxon>Diplogasteroidea</taxon>
        <taxon>Neodiplogasteridae</taxon>
        <taxon>Pristionchus</taxon>
    </lineage>
</organism>
<dbReference type="AlphaFoldDB" id="A0AAN5DA33"/>
<comment type="caution">
    <text evidence="1">The sequence shown here is derived from an EMBL/GenBank/DDBJ whole genome shotgun (WGS) entry which is preliminary data.</text>
</comment>